<reference evidence="1" key="1">
    <citation type="submission" date="2019-11" db="EMBL/GenBank/DDBJ databases">
        <authorList>
            <person name="Ndlovu S.S."/>
            <person name="Carulei O."/>
        </authorList>
    </citation>
    <scope>NUCLEOTIDE SEQUENCE [LARGE SCALE GENOMIC DNA]</scope>
    <source>
        <strain evidence="1">RSA_2_2004</strain>
    </source>
</reference>
<dbReference type="EMBL" id="MN641877">
    <property type="protein sequence ID" value="QII88994.1"/>
    <property type="molecule type" value="Genomic_DNA"/>
</dbReference>
<organismHost>
    <name type="scientific">Phacochoerus aethiopicus</name>
    <name type="common">Warthog</name>
    <dbReference type="NCBI Taxonomy" id="85517"/>
</organismHost>
<organismHost>
    <name type="scientific">Sus scrofa</name>
    <name type="common">Pig</name>
    <dbReference type="NCBI Taxonomy" id="9823"/>
</organismHost>
<evidence type="ECO:0000313" key="1">
    <source>
        <dbReference type="EMBL" id="QII88994.1"/>
    </source>
</evidence>
<organismHost>
    <name type="scientific">Potamochoerus larvatus</name>
    <name type="common">Bushpig</name>
    <dbReference type="NCBI Taxonomy" id="273792"/>
</organismHost>
<organismHost>
    <name type="scientific">Ornithodoros moubata</name>
    <name type="common">Soft tick</name>
    <name type="synonym">Argasid tick</name>
    <dbReference type="NCBI Taxonomy" id="6938"/>
</organismHost>
<proteinExistence type="predicted"/>
<organismHost>
    <name type="scientific">Ornithodoros</name>
    <name type="common">relapsing fever ticks</name>
    <dbReference type="NCBI Taxonomy" id="6937"/>
</organismHost>
<accession>A0A6G7KUG3</accession>
<protein>
    <submittedName>
        <fullName evidence="1">PI226R</fullName>
    </submittedName>
</protein>
<gene>
    <name evidence="1" type="primary">I226R</name>
</gene>
<organismHost>
    <name type="scientific">Phacochoerus africanus</name>
    <name type="common">Warthog</name>
    <dbReference type="NCBI Taxonomy" id="41426"/>
</organismHost>
<organism evidence="1">
    <name type="scientific">African swine fever virus</name>
    <name type="common">ASFV</name>
    <dbReference type="NCBI Taxonomy" id="10497"/>
    <lineage>
        <taxon>Viruses</taxon>
        <taxon>Varidnaviria</taxon>
        <taxon>Bamfordvirae</taxon>
        <taxon>Nucleocytoviricota</taxon>
        <taxon>Pokkesviricetes</taxon>
        <taxon>Asfuvirales</taxon>
        <taxon>Asfarviridae</taxon>
        <taxon>Asfivirus</taxon>
        <taxon>Asfivirus haemorrhagiae</taxon>
    </lineage>
</organism>
<sequence>MKMETFLLCLFHNADGLHQQIQEILYLLRMHIYETNLYLQQELSRLIYPNRQLSFVLLMPLSLLRNWDVIVYLSDVVHDMQTLHYAANLLSNYVLHLSMFQKLSKPYFLLPVQRVSEKLNKKQRHSFYEVLVSSETLYIYANLSTNILYTLLFAVRYVFIPTPNYSEILAELEKKNTIHHIIFIMVFTDFAQIRVQQMDIHLCATNIVLRQECTETIFVLQVVRNVLAINSCPHFLQVQNIVEGSSRARVCTSL</sequence>
<name>A0A6G7KUG3_ASF</name>